<dbReference type="PANTHER" id="PTHR34494:SF1">
    <property type="entry name" value="PROTEIN CBG25024"/>
    <property type="match status" value="1"/>
</dbReference>
<proteinExistence type="predicted"/>
<feature type="transmembrane region" description="Helical" evidence="1">
    <location>
        <begin position="222"/>
        <end position="250"/>
    </location>
</feature>
<keyword evidence="3" id="KW-1185">Reference proteome</keyword>
<dbReference type="PANTHER" id="PTHR34494">
    <property type="entry name" value="PROTEIN CBG25024"/>
    <property type="match status" value="1"/>
</dbReference>
<dbReference type="Proteomes" id="UP000790347">
    <property type="component" value="Unassembled WGS sequence"/>
</dbReference>
<gene>
    <name evidence="2" type="ORF">DERF_006358</name>
</gene>
<organism evidence="2 3">
    <name type="scientific">Dermatophagoides farinae</name>
    <name type="common">American house dust mite</name>
    <dbReference type="NCBI Taxonomy" id="6954"/>
    <lineage>
        <taxon>Eukaryota</taxon>
        <taxon>Metazoa</taxon>
        <taxon>Ecdysozoa</taxon>
        <taxon>Arthropoda</taxon>
        <taxon>Chelicerata</taxon>
        <taxon>Arachnida</taxon>
        <taxon>Acari</taxon>
        <taxon>Acariformes</taxon>
        <taxon>Sarcoptiformes</taxon>
        <taxon>Astigmata</taxon>
        <taxon>Psoroptidia</taxon>
        <taxon>Analgoidea</taxon>
        <taxon>Pyroglyphidae</taxon>
        <taxon>Dermatophagoidinae</taxon>
        <taxon>Dermatophagoides</taxon>
    </lineage>
</organism>
<comment type="caution">
    <text evidence="2">The sequence shown here is derived from an EMBL/GenBank/DDBJ whole genome shotgun (WGS) entry which is preliminary data.</text>
</comment>
<evidence type="ECO:0000313" key="2">
    <source>
        <dbReference type="EMBL" id="KAH9522799.1"/>
    </source>
</evidence>
<name>A0A922I605_DERFA</name>
<evidence type="ECO:0000313" key="3">
    <source>
        <dbReference type="Proteomes" id="UP000790347"/>
    </source>
</evidence>
<sequence length="353" mass="37292">MPGGDWIPVLSQMKSFVQVITGDVEGARQTQENFSRECPIVSQARSVVELASGNEEAAIETQSRCLTTMNDFVDGVPIVGHVKGGLHHLIGDHEGGDRALNAASRISVNRKPQQMPGYDWIPVVSQVKSLVQVITGDVEGARQTQANFSRECPIVSQTRSAIELASGDKETAKKTQYQCLGTMSNFVDFLPIVGHFKGGIQHLTGDHEEGNHALKAATRTSVMMGAGAVATIFTGGLTAILAGIAVGAAFDSSDSIIHNEPRGLFAAVDKAVNKPTGGNVFDAAMGVVGYGMAGYSGSKIGTKMPDNNQVVELGSKMAADIHKLNAVIGLALTFGKEITSLNSKINTITWKKS</sequence>
<reference evidence="2" key="2">
    <citation type="journal article" date="2022" name="Res Sq">
        <title>Comparative Genomics Reveals Insights into the Divergent Evolution of Astigmatic Mites and Household Pest Adaptations.</title>
        <authorList>
            <person name="Xiong Q."/>
            <person name="Wan A.T.-Y."/>
            <person name="Liu X.-Y."/>
            <person name="Fung C.S.-H."/>
            <person name="Xiao X."/>
            <person name="Malainual N."/>
            <person name="Hou J."/>
            <person name="Wang L."/>
            <person name="Wang M."/>
            <person name="Yang K."/>
            <person name="Cui Y."/>
            <person name="Leung E."/>
            <person name="Nong W."/>
            <person name="Shin S.-K."/>
            <person name="Au S."/>
            <person name="Jeong K.Y."/>
            <person name="Chew F.T."/>
            <person name="Hui J."/>
            <person name="Leung T.F."/>
            <person name="Tungtrongchitr A."/>
            <person name="Zhong N."/>
            <person name="Liu Z."/>
            <person name="Tsui S."/>
        </authorList>
    </citation>
    <scope>NUCLEOTIDE SEQUENCE</scope>
    <source>
        <strain evidence="2">Derf</strain>
        <tissue evidence="2">Whole organism</tissue>
    </source>
</reference>
<protein>
    <submittedName>
        <fullName evidence="2">Uncharacterized protein</fullName>
    </submittedName>
</protein>
<dbReference type="AlphaFoldDB" id="A0A922I605"/>
<reference evidence="2" key="1">
    <citation type="submission" date="2013-05" db="EMBL/GenBank/DDBJ databases">
        <authorList>
            <person name="Yim A.K.Y."/>
            <person name="Chan T.F."/>
            <person name="Ji K.M."/>
            <person name="Liu X.Y."/>
            <person name="Zhou J.W."/>
            <person name="Li R.Q."/>
            <person name="Yang K.Y."/>
            <person name="Li J."/>
            <person name="Li M."/>
            <person name="Law P.T.W."/>
            <person name="Wu Y.L."/>
            <person name="Cai Z.L."/>
            <person name="Qin H."/>
            <person name="Bao Y."/>
            <person name="Leung R.K.K."/>
            <person name="Ng P.K.S."/>
            <person name="Zou J."/>
            <person name="Zhong X.J."/>
            <person name="Ran P.X."/>
            <person name="Zhong N.S."/>
            <person name="Liu Z.G."/>
            <person name="Tsui S.K.W."/>
        </authorList>
    </citation>
    <scope>NUCLEOTIDE SEQUENCE</scope>
    <source>
        <strain evidence="2">Derf</strain>
        <tissue evidence="2">Whole organism</tissue>
    </source>
</reference>
<accession>A0A922I605</accession>
<evidence type="ECO:0000256" key="1">
    <source>
        <dbReference type="SAM" id="Phobius"/>
    </source>
</evidence>
<keyword evidence="1" id="KW-1133">Transmembrane helix</keyword>
<keyword evidence="1" id="KW-0812">Transmembrane</keyword>
<dbReference type="EMBL" id="ASGP02000002">
    <property type="protein sequence ID" value="KAH9522799.1"/>
    <property type="molecule type" value="Genomic_DNA"/>
</dbReference>
<keyword evidence="1" id="KW-0472">Membrane</keyword>